<dbReference type="FunFam" id="2.30.30.60:FF:000001">
    <property type="entry name" value="MscS Mechanosensitive ion channel"/>
    <property type="match status" value="1"/>
</dbReference>
<proteinExistence type="inferred from homology"/>
<dbReference type="GO" id="GO:0005886">
    <property type="term" value="C:plasma membrane"/>
    <property type="evidence" value="ECO:0007669"/>
    <property type="project" value="UniProtKB-SubCell"/>
</dbReference>
<evidence type="ECO:0000256" key="3">
    <source>
        <dbReference type="ARBA" id="ARBA00022475"/>
    </source>
</evidence>
<dbReference type="InterPro" id="IPR023408">
    <property type="entry name" value="MscS_beta-dom_sf"/>
</dbReference>
<dbReference type="InterPro" id="IPR011066">
    <property type="entry name" value="MscS_channel_C_sf"/>
</dbReference>
<dbReference type="GO" id="GO:0008381">
    <property type="term" value="F:mechanosensitive monoatomic ion channel activity"/>
    <property type="evidence" value="ECO:0007669"/>
    <property type="project" value="InterPro"/>
</dbReference>
<feature type="transmembrane region" description="Helical" evidence="7">
    <location>
        <begin position="462"/>
        <end position="484"/>
    </location>
</feature>
<keyword evidence="12" id="KW-1185">Reference proteome</keyword>
<dbReference type="RefSeq" id="WP_138749335.1">
    <property type="nucleotide sequence ID" value="NZ_VCLB01000008.1"/>
</dbReference>
<feature type="transmembrane region" description="Helical" evidence="7">
    <location>
        <begin position="370"/>
        <end position="391"/>
    </location>
</feature>
<dbReference type="SUPFAM" id="SSF82861">
    <property type="entry name" value="Mechanosensitive channel protein MscS (YggB), transmembrane region"/>
    <property type="match status" value="1"/>
</dbReference>
<feature type="transmembrane region" description="Helical" evidence="7">
    <location>
        <begin position="162"/>
        <end position="185"/>
    </location>
</feature>
<keyword evidence="6 7" id="KW-0472">Membrane</keyword>
<keyword evidence="3" id="KW-1003">Cell membrane</keyword>
<evidence type="ECO:0000256" key="4">
    <source>
        <dbReference type="ARBA" id="ARBA00022692"/>
    </source>
</evidence>
<dbReference type="Proteomes" id="UP000307874">
    <property type="component" value="Unassembled WGS sequence"/>
</dbReference>
<evidence type="ECO:0000313" key="12">
    <source>
        <dbReference type="Proteomes" id="UP000307874"/>
    </source>
</evidence>
<accession>A0A5C4JNJ0</accession>
<feature type="transmembrane region" description="Helical" evidence="7">
    <location>
        <begin position="288"/>
        <end position="307"/>
    </location>
</feature>
<dbReference type="Pfam" id="PF00924">
    <property type="entry name" value="MS_channel_2nd"/>
    <property type="match status" value="1"/>
</dbReference>
<feature type="transmembrane region" description="Helical" evidence="7">
    <location>
        <begin position="313"/>
        <end position="333"/>
    </location>
</feature>
<feature type="transmembrane region" description="Helical" evidence="7">
    <location>
        <begin position="403"/>
        <end position="427"/>
    </location>
</feature>
<protein>
    <submittedName>
        <fullName evidence="11">Mechanosensitive ion channel</fullName>
    </submittedName>
</protein>
<evidence type="ECO:0000256" key="8">
    <source>
        <dbReference type="SAM" id="SignalP"/>
    </source>
</evidence>
<feature type="chain" id="PRO_5023131371" evidence="8">
    <location>
        <begin position="27"/>
        <end position="699"/>
    </location>
</feature>
<keyword evidence="4 7" id="KW-0812">Transmembrane</keyword>
<comment type="caution">
    <text evidence="11">The sequence shown here is derived from an EMBL/GenBank/DDBJ whole genome shotgun (WGS) entry which is preliminary data.</text>
</comment>
<evidence type="ECO:0000256" key="5">
    <source>
        <dbReference type="ARBA" id="ARBA00022989"/>
    </source>
</evidence>
<dbReference type="InterPro" id="IPR045276">
    <property type="entry name" value="YbiO_bact"/>
</dbReference>
<feature type="transmembrane region" description="Helical" evidence="7">
    <location>
        <begin position="490"/>
        <end position="509"/>
    </location>
</feature>
<dbReference type="InterPro" id="IPR006685">
    <property type="entry name" value="MscS_channel_2nd"/>
</dbReference>
<dbReference type="Pfam" id="PF21088">
    <property type="entry name" value="MS_channel_1st"/>
    <property type="match status" value="1"/>
</dbReference>
<keyword evidence="8" id="KW-0732">Signal</keyword>
<gene>
    <name evidence="11" type="ORF">FF124_15175</name>
</gene>
<dbReference type="AlphaFoldDB" id="A0A5C4JNJ0"/>
<feature type="domain" description="Mechanosensitive ion channel transmembrane helices 2/3" evidence="10">
    <location>
        <begin position="466"/>
        <end position="506"/>
    </location>
</feature>
<evidence type="ECO:0000259" key="9">
    <source>
        <dbReference type="Pfam" id="PF00924"/>
    </source>
</evidence>
<dbReference type="Gene3D" id="2.30.30.60">
    <property type="match status" value="1"/>
</dbReference>
<evidence type="ECO:0000256" key="2">
    <source>
        <dbReference type="ARBA" id="ARBA00008017"/>
    </source>
</evidence>
<sequence>MKTARPVVRLSALAFAILALPRLSLAQEVVDAPEKLSPIERLGAVLSFFADNATAAAERLEVLMLGLDDFPAEVSGFLHGLSEDGFSLGAVVLRVILCLGLGAAAEAVFRAIFRRLRAGFDPKSLAQRIIHVAVDLAGLLIFAMVGGWPLLMSVQADPGAQLFVVTYLTAFFAIRGFALLARIPLSPGRADLRIVALSDPAAGRLYWQSVGIFALAIFFLATTSLLRQAGMPADETLTLSLFSRSVVTLLLIIACLTNRFSVAAILATDPAGRSRGLGWKSLSTVWHLFAIFYICLSWFGTSLLLLLNRPQAGALSVLSFMIILALVIGCLLMDDWAARADARDRARRRAALEAEPQMALPDDVPTFAQFFARLGQAAAVLVALLALIRLWSGPWQGLSNPRITAIMPSLTQLLVTLVLAYVGWHLVLIGSQRMLLKAAYAEGAGEAEKALRRSRVATVLPLVRNTLLITIASIAAIIAISALGIDVLPLLAGAGIVGIAIGMGSQTLVKDVISGIFFLVDDAFRVGDLVDVGVASGTVERAGIRSVQIRHPLGAIHTVPFGEIRTIANKSRDWAAMWLEFRLPLETDLEGLEPRFRAMNDAFLSDPVHGRNLVAPLENAGIVMIDDSAMVLRIVYKCKPGTQFALRPLVYDAVRRMFREAGISIAPREVRLRAEPEFSFTRQRDVPSSLTKGDSDEGA</sequence>
<evidence type="ECO:0000256" key="7">
    <source>
        <dbReference type="SAM" id="Phobius"/>
    </source>
</evidence>
<dbReference type="EMBL" id="VCLB01000008">
    <property type="protein sequence ID" value="TNB46897.1"/>
    <property type="molecule type" value="Genomic_DNA"/>
</dbReference>
<feature type="domain" description="Mechanosensitive ion channel MscS" evidence="9">
    <location>
        <begin position="507"/>
        <end position="571"/>
    </location>
</feature>
<dbReference type="SUPFAM" id="SSF82689">
    <property type="entry name" value="Mechanosensitive channel protein MscS (YggB), C-terminal domain"/>
    <property type="match status" value="1"/>
</dbReference>
<comment type="subcellular location">
    <subcellularLocation>
        <location evidence="1">Cell membrane</location>
        <topology evidence="1">Multi-pass membrane protein</topology>
    </subcellularLocation>
</comment>
<feature type="transmembrane region" description="Helical" evidence="7">
    <location>
        <begin position="205"/>
        <end position="226"/>
    </location>
</feature>
<dbReference type="Gene3D" id="3.30.70.100">
    <property type="match status" value="1"/>
</dbReference>
<evidence type="ECO:0000256" key="6">
    <source>
        <dbReference type="ARBA" id="ARBA00023136"/>
    </source>
</evidence>
<keyword evidence="5 7" id="KW-1133">Transmembrane helix</keyword>
<dbReference type="InterPro" id="IPR049142">
    <property type="entry name" value="MS_channel_1st"/>
</dbReference>
<name>A0A5C4JNJ0_9HYPH</name>
<feature type="transmembrane region" description="Helical" evidence="7">
    <location>
        <begin position="129"/>
        <end position="150"/>
    </location>
</feature>
<dbReference type="Gene3D" id="1.10.287.1260">
    <property type="match status" value="1"/>
</dbReference>
<evidence type="ECO:0000259" key="10">
    <source>
        <dbReference type="Pfam" id="PF21088"/>
    </source>
</evidence>
<feature type="signal peptide" evidence="8">
    <location>
        <begin position="1"/>
        <end position="26"/>
    </location>
</feature>
<feature type="transmembrane region" description="Helical" evidence="7">
    <location>
        <begin position="246"/>
        <end position="267"/>
    </location>
</feature>
<dbReference type="PANTHER" id="PTHR30460:SF0">
    <property type="entry name" value="MODERATE CONDUCTANCE MECHANOSENSITIVE CHANNEL YBIO"/>
    <property type="match status" value="1"/>
</dbReference>
<dbReference type="InterPro" id="IPR010920">
    <property type="entry name" value="LSM_dom_sf"/>
</dbReference>
<comment type="similarity">
    <text evidence="2">Belongs to the MscS (TC 1.A.23) family.</text>
</comment>
<dbReference type="PANTHER" id="PTHR30460">
    <property type="entry name" value="MODERATE CONDUCTANCE MECHANOSENSITIVE CHANNEL YBIO"/>
    <property type="match status" value="1"/>
</dbReference>
<dbReference type="InterPro" id="IPR011014">
    <property type="entry name" value="MscS_channel_TM-2"/>
</dbReference>
<organism evidence="11 12">
    <name type="scientific">Martelella lutilitoris</name>
    <dbReference type="NCBI Taxonomy" id="2583532"/>
    <lineage>
        <taxon>Bacteria</taxon>
        <taxon>Pseudomonadati</taxon>
        <taxon>Pseudomonadota</taxon>
        <taxon>Alphaproteobacteria</taxon>
        <taxon>Hyphomicrobiales</taxon>
        <taxon>Aurantimonadaceae</taxon>
        <taxon>Martelella</taxon>
    </lineage>
</organism>
<evidence type="ECO:0000313" key="11">
    <source>
        <dbReference type="EMBL" id="TNB46897.1"/>
    </source>
</evidence>
<feature type="transmembrane region" description="Helical" evidence="7">
    <location>
        <begin position="86"/>
        <end position="109"/>
    </location>
</feature>
<dbReference type="SUPFAM" id="SSF50182">
    <property type="entry name" value="Sm-like ribonucleoproteins"/>
    <property type="match status" value="1"/>
</dbReference>
<evidence type="ECO:0000256" key="1">
    <source>
        <dbReference type="ARBA" id="ARBA00004651"/>
    </source>
</evidence>
<reference evidence="11 12" key="1">
    <citation type="submission" date="2019-06" db="EMBL/GenBank/DDBJ databases">
        <title>Martelella lutilitoris sp. nov., isolated from a tidal mudflat.</title>
        <authorList>
            <person name="Kim Y.-J."/>
        </authorList>
    </citation>
    <scope>NUCLEOTIDE SEQUENCE [LARGE SCALE GENOMIC DNA]</scope>
    <source>
        <strain evidence="11 12">GH2-6</strain>
    </source>
</reference>
<dbReference type="OrthoDB" id="9814206at2"/>